<dbReference type="PANTHER" id="PTHR11236">
    <property type="entry name" value="AMINOBENZOATE/ANTHRANILATE SYNTHASE"/>
    <property type="match status" value="1"/>
</dbReference>
<dbReference type="Proteomes" id="UP001058271">
    <property type="component" value="Chromosome"/>
</dbReference>
<organism evidence="4 5">
    <name type="scientific">Dactylosporangium roseum</name>
    <dbReference type="NCBI Taxonomy" id="47989"/>
    <lineage>
        <taxon>Bacteria</taxon>
        <taxon>Bacillati</taxon>
        <taxon>Actinomycetota</taxon>
        <taxon>Actinomycetes</taxon>
        <taxon>Micromonosporales</taxon>
        <taxon>Micromonosporaceae</taxon>
        <taxon>Dactylosporangium</taxon>
    </lineage>
</organism>
<dbReference type="InterPro" id="IPR005801">
    <property type="entry name" value="ADC_synthase"/>
</dbReference>
<reference evidence="4" key="1">
    <citation type="submission" date="2021-04" db="EMBL/GenBank/DDBJ databases">
        <title>Biosynthetic gene clusters of Dactylosporangioum roseum.</title>
        <authorList>
            <person name="Hartkoorn R.C."/>
            <person name="Beaudoing E."/>
            <person name="Hot D."/>
            <person name="Moureu S."/>
        </authorList>
    </citation>
    <scope>NUCLEOTIDE SEQUENCE</scope>
    <source>
        <strain evidence="4">NRRL B-16295</strain>
    </source>
</reference>
<evidence type="ECO:0000313" key="5">
    <source>
        <dbReference type="Proteomes" id="UP001058271"/>
    </source>
</evidence>
<dbReference type="Gene3D" id="3.60.120.10">
    <property type="entry name" value="Anthranilate synthase"/>
    <property type="match status" value="1"/>
</dbReference>
<gene>
    <name evidence="4" type="ORF">Drose_13370</name>
</gene>
<dbReference type="EMBL" id="CP073721">
    <property type="protein sequence ID" value="UWZ39121.1"/>
    <property type="molecule type" value="Genomic_DNA"/>
</dbReference>
<dbReference type="PANTHER" id="PTHR11236:SF9">
    <property type="entry name" value="ANTHRANILATE SYNTHASE COMPONENT 1"/>
    <property type="match status" value="1"/>
</dbReference>
<name>A0ABY5ZC19_9ACTN</name>
<dbReference type="Pfam" id="PF04715">
    <property type="entry name" value="Anth_synt_I_N"/>
    <property type="match status" value="1"/>
</dbReference>
<feature type="domain" description="Chorismate-utilising enzyme C-terminal" evidence="2">
    <location>
        <begin position="256"/>
        <end position="514"/>
    </location>
</feature>
<proteinExistence type="predicted"/>
<dbReference type="InterPro" id="IPR006805">
    <property type="entry name" value="Anth_synth_I_N"/>
</dbReference>
<evidence type="ECO:0000259" key="2">
    <source>
        <dbReference type="Pfam" id="PF00425"/>
    </source>
</evidence>
<evidence type="ECO:0000259" key="3">
    <source>
        <dbReference type="Pfam" id="PF04715"/>
    </source>
</evidence>
<sequence length="529" mass="57422">MSTVTTLPRSPNAARRPGPRPDAGPARAGTVPVRTECRPVPLGDPLAMHRALSRRFGDRAVFLLESQPGGATEDSRYAYLGVGPVLAVRVNQERVEVTGAPALAAVVRAAVADLLAVDGQGPWLSDPRRLWELLRRVRAVFDAEGSTDRFTFGFLTFFGYDTARYVERLPWRIARRPDGPDVALVLHRSHVRIDLRSGTAELLVHRSPAWDDPPAADLEDVLTACVADAGGTAGAGPDGCPDICPPVSVSDELTEARFTADVRRCLHHIEIGDVYQVQIGHDLVVHSHAAPPDVYRRLRSRNPSPYMFLCPVGEQTLIGASPELFVRVSDGEIVMRPIAGTAPRPGQHGEDPTGAAEDRVAARLRNDPKEVAEHVMLVDLCRNDIGRVCRGGSLNTGELLEVEAYSHVLHLVSTVAGRLDESADSFEVIRALFPAGTMTGAPKIRAMEIIESVEASRRGLYAGAVGLVDVAGHVNLALVIRTLFHQGERYRIRASAGVVADSEPGREWRESLVKMSAPYWAVTDRELPL</sequence>
<evidence type="ECO:0000313" key="4">
    <source>
        <dbReference type="EMBL" id="UWZ39121.1"/>
    </source>
</evidence>
<feature type="compositionally biased region" description="Low complexity" evidence="1">
    <location>
        <begin position="8"/>
        <end position="29"/>
    </location>
</feature>
<keyword evidence="5" id="KW-1185">Reference proteome</keyword>
<accession>A0ABY5ZC19</accession>
<dbReference type="InterPro" id="IPR019999">
    <property type="entry name" value="Anth_synth_I-like"/>
</dbReference>
<dbReference type="InterPro" id="IPR015890">
    <property type="entry name" value="Chorismate_C"/>
</dbReference>
<dbReference type="PRINTS" id="PR00095">
    <property type="entry name" value="ANTSNTHASEI"/>
</dbReference>
<dbReference type="SUPFAM" id="SSF56322">
    <property type="entry name" value="ADC synthase"/>
    <property type="match status" value="1"/>
</dbReference>
<feature type="region of interest" description="Disordered" evidence="1">
    <location>
        <begin position="1"/>
        <end position="32"/>
    </location>
</feature>
<dbReference type="Pfam" id="PF00425">
    <property type="entry name" value="Chorismate_bind"/>
    <property type="match status" value="1"/>
</dbReference>
<dbReference type="RefSeq" id="WP_260728521.1">
    <property type="nucleotide sequence ID" value="NZ_BAAABS010000015.1"/>
</dbReference>
<evidence type="ECO:0000256" key="1">
    <source>
        <dbReference type="SAM" id="MobiDB-lite"/>
    </source>
</evidence>
<protein>
    <submittedName>
        <fullName evidence="4">Anthranilate synthase component I family protein</fullName>
    </submittedName>
</protein>
<feature type="domain" description="Anthranilate synthase component I N-terminal" evidence="3">
    <location>
        <begin position="50"/>
        <end position="196"/>
    </location>
</feature>